<gene>
    <name evidence="2" type="ORF">FJAP1339_LOCUS2185</name>
</gene>
<sequence length="299" mass="33019">MGCTSSKEHHVPQSNELPKQEENGLSPGVDRQVVVAQKVSGQGSIPEECPICMEDREDVETLPHAGVQSSATSGHKACGICRAAMLAANQTCPWCRDEVVWKKVLDFLDSLKSSVGKANNPDTLADLMAQWEVYEVTRSNSDVLLFAKDMCESVSICNHLDRAIRSQANFLRDSSGLWCRFHAMVKEGELQLSTRAMEDRLERAVDVGMKCYEKDGGGAAHHGGAMYCQLCVALLCACQSGMKTEALCELTRRVGLVTVKFWKNQKKQLIERLPKDYAEGVSELAWGSKAEDPILKTFF</sequence>
<name>A0A7S2XYW1_9STRA</name>
<accession>A0A7S2XYW1</accession>
<evidence type="ECO:0000256" key="1">
    <source>
        <dbReference type="SAM" id="MobiDB-lite"/>
    </source>
</evidence>
<feature type="compositionally biased region" description="Basic and acidic residues" evidence="1">
    <location>
        <begin position="1"/>
        <end position="11"/>
    </location>
</feature>
<feature type="region of interest" description="Disordered" evidence="1">
    <location>
        <begin position="1"/>
        <end position="27"/>
    </location>
</feature>
<dbReference type="AlphaFoldDB" id="A0A7S2XYW1"/>
<organism evidence="2">
    <name type="scientific">Fibrocapsa japonica</name>
    <dbReference type="NCBI Taxonomy" id="94617"/>
    <lineage>
        <taxon>Eukaryota</taxon>
        <taxon>Sar</taxon>
        <taxon>Stramenopiles</taxon>
        <taxon>Ochrophyta</taxon>
        <taxon>Raphidophyceae</taxon>
        <taxon>Chattonellales</taxon>
        <taxon>Chattonellaceae</taxon>
        <taxon>Fibrocapsa</taxon>
    </lineage>
</organism>
<evidence type="ECO:0000313" key="2">
    <source>
        <dbReference type="EMBL" id="CAD9859666.1"/>
    </source>
</evidence>
<protein>
    <submittedName>
        <fullName evidence="2">Uncharacterized protein</fullName>
    </submittedName>
</protein>
<dbReference type="InterPro" id="IPR013083">
    <property type="entry name" value="Znf_RING/FYVE/PHD"/>
</dbReference>
<reference evidence="2" key="1">
    <citation type="submission" date="2021-01" db="EMBL/GenBank/DDBJ databases">
        <authorList>
            <person name="Corre E."/>
            <person name="Pelletier E."/>
            <person name="Niang G."/>
            <person name="Scheremetjew M."/>
            <person name="Finn R."/>
            <person name="Kale V."/>
            <person name="Holt S."/>
            <person name="Cochrane G."/>
            <person name="Meng A."/>
            <person name="Brown T."/>
            <person name="Cohen L."/>
        </authorList>
    </citation>
    <scope>NUCLEOTIDE SEQUENCE</scope>
    <source>
        <strain evidence="2">CCMP1661</strain>
    </source>
</reference>
<proteinExistence type="predicted"/>
<dbReference type="Gene3D" id="3.30.40.10">
    <property type="entry name" value="Zinc/RING finger domain, C3HC4 (zinc finger)"/>
    <property type="match status" value="1"/>
</dbReference>
<dbReference type="EMBL" id="HBHR01004564">
    <property type="protein sequence ID" value="CAD9859666.1"/>
    <property type="molecule type" value="Transcribed_RNA"/>
</dbReference>
<dbReference type="SUPFAM" id="SSF57850">
    <property type="entry name" value="RING/U-box"/>
    <property type="match status" value="1"/>
</dbReference>